<evidence type="ECO:0000313" key="5">
    <source>
        <dbReference type="EMBL" id="KAL3767239.1"/>
    </source>
</evidence>
<dbReference type="Pfam" id="PF00106">
    <property type="entry name" value="adh_short"/>
    <property type="match status" value="1"/>
</dbReference>
<evidence type="ECO:0000313" key="6">
    <source>
        <dbReference type="Proteomes" id="UP001530315"/>
    </source>
</evidence>
<evidence type="ECO:0000256" key="3">
    <source>
        <dbReference type="SAM" id="MobiDB-lite"/>
    </source>
</evidence>
<sequence>MMAARVVVAVAFAWASSSSSSTRAECYYYQYILVATSMSISVAFVLRTRRIEVDGPMPPIGASDSRRLDGVVVFVTGANAGIGLETSRQLYHRGATVVLGCRSRTRAREAMRVIDPDHHHHDDDDDDKKTCAKSHEKETSRRGGGGRLHFVEVDLTSLASVREASRAYLDAGMPLHVLINNAGVMRKRREETSDGIEMTMAANHFGHFLLTDLLLPRLRESAEACGRPSRVITVSSSLYLNAARIDLSDMQCERKRYSLFEQYAQSKLANVMFAIELGRRERMRWQGQQKQQKKKQPRQPSHGAIPKEGGKCNSCANEVTIPTKKNEKKTLRPKLTPVDDLPMDDDEVGLGYSDIVPTPPPAMKKTIAEVTKDDHKGATEGESESKVGIPTLPPTKKKKARPKLIPVSSNLSSYEDEMGLGFDDVVISASLSPTEKKDEVHLANTTPVQSTAAEEDEGRGEQEHNSTTTKTATINDAEESRTLSLPPVMSYCLHPGLVRTNFVRDMPWYLYYPNKLFAIFMAPLQKTPRSGAYTSVFCAVMDAREIYNDECYFVNSELQTIARSALDEEDCKKLWELSSELVSSNNVRECCKD</sequence>
<feature type="compositionally biased region" description="Basic and acidic residues" evidence="3">
    <location>
        <begin position="112"/>
        <end position="141"/>
    </location>
</feature>
<feature type="compositionally biased region" description="Basic and acidic residues" evidence="3">
    <location>
        <begin position="366"/>
        <end position="385"/>
    </location>
</feature>
<evidence type="ECO:0000256" key="1">
    <source>
        <dbReference type="ARBA" id="ARBA00006484"/>
    </source>
</evidence>
<evidence type="ECO:0008006" key="7">
    <source>
        <dbReference type="Google" id="ProtNLM"/>
    </source>
</evidence>
<feature type="compositionally biased region" description="Polar residues" evidence="3">
    <location>
        <begin position="443"/>
        <end position="452"/>
    </location>
</feature>
<protein>
    <recommendedName>
        <fullName evidence="7">Protochlorophyllide reductase</fullName>
    </recommendedName>
</protein>
<dbReference type="InterPro" id="IPR036291">
    <property type="entry name" value="NAD(P)-bd_dom_sf"/>
</dbReference>
<reference evidence="5 6" key="1">
    <citation type="submission" date="2024-10" db="EMBL/GenBank/DDBJ databases">
        <title>Updated reference genomes for cyclostephanoid diatoms.</title>
        <authorList>
            <person name="Roberts W.R."/>
            <person name="Alverson A.J."/>
        </authorList>
    </citation>
    <scope>NUCLEOTIDE SEQUENCE [LARGE SCALE GENOMIC DNA]</scope>
    <source>
        <strain evidence="5 6">AJA276-08</strain>
    </source>
</reference>
<feature type="region of interest" description="Disordered" evidence="3">
    <location>
        <begin position="112"/>
        <end position="145"/>
    </location>
</feature>
<dbReference type="SUPFAM" id="SSF51735">
    <property type="entry name" value="NAD(P)-binding Rossmann-fold domains"/>
    <property type="match status" value="1"/>
</dbReference>
<keyword evidence="2" id="KW-0560">Oxidoreductase</keyword>
<organism evidence="5 6">
    <name type="scientific">Stephanodiscus triporus</name>
    <dbReference type="NCBI Taxonomy" id="2934178"/>
    <lineage>
        <taxon>Eukaryota</taxon>
        <taxon>Sar</taxon>
        <taxon>Stramenopiles</taxon>
        <taxon>Ochrophyta</taxon>
        <taxon>Bacillariophyta</taxon>
        <taxon>Coscinodiscophyceae</taxon>
        <taxon>Thalassiosirophycidae</taxon>
        <taxon>Stephanodiscales</taxon>
        <taxon>Stephanodiscaceae</taxon>
        <taxon>Stephanodiscus</taxon>
    </lineage>
</organism>
<dbReference type="InterPro" id="IPR002347">
    <property type="entry name" value="SDR_fam"/>
</dbReference>
<dbReference type="Gene3D" id="3.40.50.720">
    <property type="entry name" value="NAD(P)-binding Rossmann-like Domain"/>
    <property type="match status" value="2"/>
</dbReference>
<dbReference type="Proteomes" id="UP001530315">
    <property type="component" value="Unassembled WGS sequence"/>
</dbReference>
<evidence type="ECO:0000256" key="2">
    <source>
        <dbReference type="ARBA" id="ARBA00023002"/>
    </source>
</evidence>
<feature type="compositionally biased region" description="Polar residues" evidence="3">
    <location>
        <begin position="465"/>
        <end position="474"/>
    </location>
</feature>
<proteinExistence type="inferred from homology"/>
<name>A0ABD3MTF3_9STRA</name>
<dbReference type="GO" id="GO:0016491">
    <property type="term" value="F:oxidoreductase activity"/>
    <property type="evidence" value="ECO:0007669"/>
    <property type="project" value="UniProtKB-KW"/>
</dbReference>
<feature type="chain" id="PRO_5044773932" description="Protochlorophyllide reductase" evidence="4">
    <location>
        <begin position="25"/>
        <end position="593"/>
    </location>
</feature>
<gene>
    <name evidence="5" type="ORF">ACHAW5_005250</name>
</gene>
<dbReference type="AlphaFoldDB" id="A0ABD3MTF3"/>
<keyword evidence="4" id="KW-0732">Signal</keyword>
<accession>A0ABD3MTF3</accession>
<dbReference type="PANTHER" id="PTHR24320">
    <property type="entry name" value="RETINOL DEHYDROGENASE"/>
    <property type="match status" value="1"/>
</dbReference>
<dbReference type="EMBL" id="JALLAZ020001711">
    <property type="protein sequence ID" value="KAL3767239.1"/>
    <property type="molecule type" value="Genomic_DNA"/>
</dbReference>
<feature type="region of interest" description="Disordered" evidence="3">
    <location>
        <begin position="283"/>
        <end position="403"/>
    </location>
</feature>
<keyword evidence="6" id="KW-1185">Reference proteome</keyword>
<comment type="caution">
    <text evidence="5">The sequence shown here is derived from an EMBL/GenBank/DDBJ whole genome shotgun (WGS) entry which is preliminary data.</text>
</comment>
<feature type="signal peptide" evidence="4">
    <location>
        <begin position="1"/>
        <end position="24"/>
    </location>
</feature>
<comment type="similarity">
    <text evidence="1">Belongs to the short-chain dehydrogenases/reductases (SDR) family.</text>
</comment>
<dbReference type="PANTHER" id="PTHR24320:SF148">
    <property type="entry name" value="NAD(P)-BINDING ROSSMANN-FOLD SUPERFAMILY PROTEIN"/>
    <property type="match status" value="1"/>
</dbReference>
<feature type="region of interest" description="Disordered" evidence="3">
    <location>
        <begin position="435"/>
        <end position="479"/>
    </location>
</feature>
<evidence type="ECO:0000256" key="4">
    <source>
        <dbReference type="SAM" id="SignalP"/>
    </source>
</evidence>